<evidence type="ECO:0000256" key="8">
    <source>
        <dbReference type="SAM" id="Phobius"/>
    </source>
</evidence>
<dbReference type="Pfam" id="PF01032">
    <property type="entry name" value="FecCD"/>
    <property type="match status" value="1"/>
</dbReference>
<gene>
    <name evidence="9" type="ORF">EHV23_10970</name>
</gene>
<keyword evidence="7 8" id="KW-0472">Membrane</keyword>
<keyword evidence="10" id="KW-1185">Reference proteome</keyword>
<organism evidence="9 10">
    <name type="scientific">Lautropia dentalis</name>
    <dbReference type="NCBI Taxonomy" id="2490857"/>
    <lineage>
        <taxon>Bacteria</taxon>
        <taxon>Pseudomonadati</taxon>
        <taxon>Pseudomonadota</taxon>
        <taxon>Betaproteobacteria</taxon>
        <taxon>Burkholderiales</taxon>
        <taxon>Burkholderiaceae</taxon>
        <taxon>Lautropia</taxon>
    </lineage>
</organism>
<feature type="transmembrane region" description="Helical" evidence="8">
    <location>
        <begin position="111"/>
        <end position="129"/>
    </location>
</feature>
<reference evidence="9 10" key="1">
    <citation type="submission" date="2018-11" db="EMBL/GenBank/DDBJ databases">
        <title>Genome sequencing of Lautropia sp. KCOM 2505 (= ChDC F240).</title>
        <authorList>
            <person name="Kook J.-K."/>
            <person name="Park S.-N."/>
            <person name="Lim Y.K."/>
        </authorList>
    </citation>
    <scope>NUCLEOTIDE SEQUENCE [LARGE SCALE GENOMIC DNA]</scope>
    <source>
        <strain evidence="9 10">KCOM 2505</strain>
    </source>
</reference>
<comment type="subcellular location">
    <subcellularLocation>
        <location evidence="1">Cell membrane</location>
        <topology evidence="1">Multi-pass membrane protein</topology>
    </subcellularLocation>
</comment>
<accession>A0A3R8MTA7</accession>
<evidence type="ECO:0000313" key="10">
    <source>
        <dbReference type="Proteomes" id="UP000270261"/>
    </source>
</evidence>
<sequence length="331" mass="35604">MLVLAALLVLTMLLALGAGQYALPLPRVAGILLDKARGLAIEPIHQQIIFQIRLPRILCAGIAGAALALSGASLQGIFRNPLVDPHVIGVTSGAAFGGTMAIFLGLGIYGLFFSTLLAGLVTLVLIFVFSHRLIQRSLLMLILTGMIISGFFSALVSLLQYLSDTEDKLPSIVFWLMGSFATSNPQKLLMLVVPVTLCSVVLLGLRWRMNLLSLGEREARALGVNIRPLRWLVIFCSGMLVASQVAVSGSIGWVGLIIPHLSRMLVGANHQQLLPCTLLMGALYLIIVDTLARTLSTSEIPVSIITSLLGAPLFAVLVYQLRRGQKEQFSE</sequence>
<evidence type="ECO:0000256" key="6">
    <source>
        <dbReference type="ARBA" id="ARBA00022989"/>
    </source>
</evidence>
<evidence type="ECO:0000256" key="1">
    <source>
        <dbReference type="ARBA" id="ARBA00004651"/>
    </source>
</evidence>
<proteinExistence type="inferred from homology"/>
<dbReference type="SUPFAM" id="SSF81345">
    <property type="entry name" value="ABC transporter involved in vitamin B12 uptake, BtuC"/>
    <property type="match status" value="1"/>
</dbReference>
<keyword evidence="3" id="KW-0813">Transport</keyword>
<feature type="transmembrane region" description="Helical" evidence="8">
    <location>
        <begin position="188"/>
        <end position="208"/>
    </location>
</feature>
<dbReference type="GO" id="GO:0005886">
    <property type="term" value="C:plasma membrane"/>
    <property type="evidence" value="ECO:0007669"/>
    <property type="project" value="UniProtKB-SubCell"/>
</dbReference>
<dbReference type="OrthoDB" id="9782305at2"/>
<feature type="transmembrane region" description="Helical" evidence="8">
    <location>
        <begin position="86"/>
        <end position="105"/>
    </location>
</feature>
<feature type="transmembrane region" description="Helical" evidence="8">
    <location>
        <begin position="138"/>
        <end position="162"/>
    </location>
</feature>
<comment type="caution">
    <text evidence="9">The sequence shown here is derived from an EMBL/GenBank/DDBJ whole genome shotgun (WGS) entry which is preliminary data.</text>
</comment>
<dbReference type="AlphaFoldDB" id="A0A3R8MTA7"/>
<evidence type="ECO:0000256" key="5">
    <source>
        <dbReference type="ARBA" id="ARBA00022692"/>
    </source>
</evidence>
<keyword evidence="4" id="KW-1003">Cell membrane</keyword>
<comment type="similarity">
    <text evidence="2">Belongs to the binding-protein-dependent transport system permease family. FecCD subfamily.</text>
</comment>
<protein>
    <submittedName>
        <fullName evidence="9">Iron ABC transporter permease</fullName>
    </submittedName>
</protein>
<dbReference type="FunFam" id="1.10.3470.10:FF:000001">
    <property type="entry name" value="Vitamin B12 ABC transporter permease BtuC"/>
    <property type="match status" value="1"/>
</dbReference>
<feature type="transmembrane region" description="Helical" evidence="8">
    <location>
        <begin position="300"/>
        <end position="321"/>
    </location>
</feature>
<dbReference type="CDD" id="cd06550">
    <property type="entry name" value="TM_ABC_iron-siderophores_like"/>
    <property type="match status" value="1"/>
</dbReference>
<dbReference type="InterPro" id="IPR037294">
    <property type="entry name" value="ABC_BtuC-like"/>
</dbReference>
<keyword evidence="6 8" id="KW-1133">Transmembrane helix</keyword>
<evidence type="ECO:0000313" key="9">
    <source>
        <dbReference type="EMBL" id="RRN44643.1"/>
    </source>
</evidence>
<dbReference type="GO" id="GO:0033214">
    <property type="term" value="P:siderophore-iron import into cell"/>
    <property type="evidence" value="ECO:0007669"/>
    <property type="project" value="TreeGrafter"/>
</dbReference>
<dbReference type="Gene3D" id="1.10.3470.10">
    <property type="entry name" value="ABC transporter involved in vitamin B12 uptake, BtuC"/>
    <property type="match status" value="1"/>
</dbReference>
<evidence type="ECO:0000256" key="4">
    <source>
        <dbReference type="ARBA" id="ARBA00022475"/>
    </source>
</evidence>
<feature type="transmembrane region" description="Helical" evidence="8">
    <location>
        <begin position="54"/>
        <end position="74"/>
    </location>
</feature>
<dbReference type="GO" id="GO:0022857">
    <property type="term" value="F:transmembrane transporter activity"/>
    <property type="evidence" value="ECO:0007669"/>
    <property type="project" value="InterPro"/>
</dbReference>
<dbReference type="Proteomes" id="UP000270261">
    <property type="component" value="Unassembled WGS sequence"/>
</dbReference>
<dbReference type="PANTHER" id="PTHR30472">
    <property type="entry name" value="FERRIC ENTEROBACTIN TRANSPORT SYSTEM PERMEASE PROTEIN"/>
    <property type="match status" value="1"/>
</dbReference>
<evidence type="ECO:0000256" key="3">
    <source>
        <dbReference type="ARBA" id="ARBA00022448"/>
    </source>
</evidence>
<feature type="transmembrane region" description="Helical" evidence="8">
    <location>
        <begin position="229"/>
        <end position="258"/>
    </location>
</feature>
<dbReference type="PANTHER" id="PTHR30472:SF70">
    <property type="entry name" value="MOLYBDATE IMPORT SYSTEM PERMEASE PROTEIN MOLB"/>
    <property type="match status" value="1"/>
</dbReference>
<evidence type="ECO:0000256" key="7">
    <source>
        <dbReference type="ARBA" id="ARBA00023136"/>
    </source>
</evidence>
<name>A0A3R8MTA7_9BURK</name>
<dbReference type="EMBL" id="RRUE01000002">
    <property type="protein sequence ID" value="RRN44643.1"/>
    <property type="molecule type" value="Genomic_DNA"/>
</dbReference>
<dbReference type="InterPro" id="IPR000522">
    <property type="entry name" value="ABC_transptr_permease_BtuC"/>
</dbReference>
<evidence type="ECO:0000256" key="2">
    <source>
        <dbReference type="ARBA" id="ARBA00007935"/>
    </source>
</evidence>
<feature type="transmembrane region" description="Helical" evidence="8">
    <location>
        <begin position="270"/>
        <end position="288"/>
    </location>
</feature>
<keyword evidence="5 8" id="KW-0812">Transmembrane</keyword>